<evidence type="ECO:0000313" key="1">
    <source>
        <dbReference type="EMBL" id="MTW22975.1"/>
    </source>
</evidence>
<reference evidence="1 2" key="1">
    <citation type="submission" date="2019-11" db="EMBL/GenBank/DDBJ databases">
        <title>Whole-genome sequence of the anaerobic purple sulfur bacterium Allochromatium palmeri DSM 15591.</title>
        <authorList>
            <person name="Kyndt J.A."/>
            <person name="Meyer T.E."/>
        </authorList>
    </citation>
    <scope>NUCLEOTIDE SEQUENCE [LARGE SCALE GENOMIC DNA]</scope>
    <source>
        <strain evidence="1 2">DSM 15591</strain>
    </source>
</reference>
<keyword evidence="2" id="KW-1185">Reference proteome</keyword>
<dbReference type="RefSeq" id="WP_155451523.1">
    <property type="nucleotide sequence ID" value="NZ_WNKT01000061.1"/>
</dbReference>
<name>A0A6N8EFF2_9GAMM</name>
<sequence>MPTRLERSTIQGLSIIVLTSALLLLVGCQFNPLKPRSAVPATSAAPESACAANCDIAKTQCEERQQLREQLCQEQAARLQNDTTPCNTTTNPLCPQPTACLGEDMGLCRVQHEECLTRCANTPARASVTHQAES</sequence>
<dbReference type="Proteomes" id="UP000434044">
    <property type="component" value="Unassembled WGS sequence"/>
</dbReference>
<comment type="caution">
    <text evidence="1">The sequence shown here is derived from an EMBL/GenBank/DDBJ whole genome shotgun (WGS) entry which is preliminary data.</text>
</comment>
<accession>A0A6N8EFF2</accession>
<evidence type="ECO:0000313" key="2">
    <source>
        <dbReference type="Proteomes" id="UP000434044"/>
    </source>
</evidence>
<dbReference type="AlphaFoldDB" id="A0A6N8EFF2"/>
<gene>
    <name evidence="1" type="ORF">GJ668_18140</name>
</gene>
<proteinExistence type="predicted"/>
<dbReference type="PROSITE" id="PS51257">
    <property type="entry name" value="PROKAR_LIPOPROTEIN"/>
    <property type="match status" value="1"/>
</dbReference>
<organism evidence="1 2">
    <name type="scientific">Allochromatium palmeri</name>
    <dbReference type="NCBI Taxonomy" id="231048"/>
    <lineage>
        <taxon>Bacteria</taxon>
        <taxon>Pseudomonadati</taxon>
        <taxon>Pseudomonadota</taxon>
        <taxon>Gammaproteobacteria</taxon>
        <taxon>Chromatiales</taxon>
        <taxon>Chromatiaceae</taxon>
        <taxon>Allochromatium</taxon>
    </lineage>
</organism>
<dbReference type="EMBL" id="WNKT01000061">
    <property type="protein sequence ID" value="MTW22975.1"/>
    <property type="molecule type" value="Genomic_DNA"/>
</dbReference>
<protein>
    <submittedName>
        <fullName evidence="1">Uncharacterized protein</fullName>
    </submittedName>
</protein>
<dbReference type="OrthoDB" id="9927336at2"/>